<evidence type="ECO:0000313" key="3">
    <source>
        <dbReference type="Proteomes" id="UP000532936"/>
    </source>
</evidence>
<proteinExistence type="predicted"/>
<dbReference type="AlphaFoldDB" id="A0A7W6A6Z9"/>
<reference evidence="2 3" key="1">
    <citation type="submission" date="2020-08" db="EMBL/GenBank/DDBJ databases">
        <title>Genomic Encyclopedia of Type Strains, Phase IV (KMG-IV): sequencing the most valuable type-strain genomes for metagenomic binning, comparative biology and taxonomic classification.</title>
        <authorList>
            <person name="Goeker M."/>
        </authorList>
    </citation>
    <scope>NUCLEOTIDE SEQUENCE [LARGE SCALE GENOMIC DNA]</scope>
    <source>
        <strain evidence="2 3">DSM 14878</strain>
    </source>
</reference>
<feature type="domain" description="N-acetyltransferase" evidence="1">
    <location>
        <begin position="5"/>
        <end position="94"/>
    </location>
</feature>
<dbReference type="InterPro" id="IPR031165">
    <property type="entry name" value="GNAT_YJDJ"/>
</dbReference>
<dbReference type="PROSITE" id="PS51729">
    <property type="entry name" value="GNAT_YJDJ"/>
    <property type="match status" value="1"/>
</dbReference>
<dbReference type="Proteomes" id="UP000532936">
    <property type="component" value="Unassembled WGS sequence"/>
</dbReference>
<dbReference type="SUPFAM" id="SSF55729">
    <property type="entry name" value="Acyl-CoA N-acyltransferases (Nat)"/>
    <property type="match status" value="1"/>
</dbReference>
<dbReference type="Pfam" id="PF14542">
    <property type="entry name" value="Acetyltransf_CG"/>
    <property type="match status" value="1"/>
</dbReference>
<dbReference type="EMBL" id="JACIDA010000003">
    <property type="protein sequence ID" value="MBB3873302.1"/>
    <property type="molecule type" value="Genomic_DNA"/>
</dbReference>
<evidence type="ECO:0000313" key="2">
    <source>
        <dbReference type="EMBL" id="MBB3873302.1"/>
    </source>
</evidence>
<protein>
    <recommendedName>
        <fullName evidence="1">N-acetyltransferase domain-containing protein</fullName>
    </recommendedName>
</protein>
<accession>A0A7W6A6Z9</accession>
<organism evidence="2 3">
    <name type="scientific">Brevundimonas mediterranea</name>
    <dbReference type="NCBI Taxonomy" id="74329"/>
    <lineage>
        <taxon>Bacteria</taxon>
        <taxon>Pseudomonadati</taxon>
        <taxon>Pseudomonadota</taxon>
        <taxon>Alphaproteobacteria</taxon>
        <taxon>Caulobacterales</taxon>
        <taxon>Caulobacteraceae</taxon>
        <taxon>Brevundimonas</taxon>
    </lineage>
</organism>
<name>A0A7W6A6Z9_9CAUL</name>
<comment type="caution">
    <text evidence="2">The sequence shown here is derived from an EMBL/GenBank/DDBJ whole genome shotgun (WGS) entry which is preliminary data.</text>
</comment>
<dbReference type="PANTHER" id="PTHR31435">
    <property type="entry name" value="PROTEIN NATD1"/>
    <property type="match status" value="1"/>
</dbReference>
<dbReference type="Gene3D" id="3.40.630.30">
    <property type="match status" value="1"/>
</dbReference>
<gene>
    <name evidence="2" type="ORF">GGR11_002864</name>
</gene>
<sequence>MGPFTDATNENRFEQEFDSEAGHGRVWADYAVRGGARMILHVEAEHSLRGSGAAGRFMQSMAEYAREKGLKLFPRCSYAVVWHKRHPDYDDVLA</sequence>
<dbReference type="InterPro" id="IPR045057">
    <property type="entry name" value="Gcn5-rel_NAT"/>
</dbReference>
<evidence type="ECO:0000259" key="1">
    <source>
        <dbReference type="PROSITE" id="PS51729"/>
    </source>
</evidence>
<dbReference type="PANTHER" id="PTHR31435:SF9">
    <property type="entry name" value="PROTEIN NATD1"/>
    <property type="match status" value="1"/>
</dbReference>
<dbReference type="RefSeq" id="WP_183198019.1">
    <property type="nucleotide sequence ID" value="NZ_JACIDA010000003.1"/>
</dbReference>
<dbReference type="InterPro" id="IPR016181">
    <property type="entry name" value="Acyl_CoA_acyltransferase"/>
</dbReference>